<dbReference type="GO" id="GO:0005829">
    <property type="term" value="C:cytosol"/>
    <property type="evidence" value="ECO:0007669"/>
    <property type="project" value="TreeGrafter"/>
</dbReference>
<dbReference type="PANTHER" id="PTHR30160:SF1">
    <property type="entry name" value="LIPOPOLYSACCHARIDE 1,2-N-ACETYLGLUCOSAMINETRANSFERASE-RELATED"/>
    <property type="match status" value="1"/>
</dbReference>
<evidence type="ECO:0000313" key="3">
    <source>
        <dbReference type="EMBL" id="OIR00812.1"/>
    </source>
</evidence>
<organism evidence="3">
    <name type="scientific">mine drainage metagenome</name>
    <dbReference type="NCBI Taxonomy" id="410659"/>
    <lineage>
        <taxon>unclassified sequences</taxon>
        <taxon>metagenomes</taxon>
        <taxon>ecological metagenomes</taxon>
    </lineage>
</organism>
<dbReference type="EMBL" id="MLJW01000091">
    <property type="protein sequence ID" value="OIR00812.1"/>
    <property type="molecule type" value="Genomic_DNA"/>
</dbReference>
<dbReference type="GO" id="GO:0008713">
    <property type="term" value="F:ADP-heptose-lipopolysaccharide heptosyltransferase activity"/>
    <property type="evidence" value="ECO:0007669"/>
    <property type="project" value="TreeGrafter"/>
</dbReference>
<name>A0A1J5SGH0_9ZZZZ</name>
<dbReference type="PANTHER" id="PTHR30160">
    <property type="entry name" value="TETRAACYLDISACCHARIDE 4'-KINASE-RELATED"/>
    <property type="match status" value="1"/>
</dbReference>
<dbReference type="Pfam" id="PF01075">
    <property type="entry name" value="Glyco_transf_9"/>
    <property type="match status" value="1"/>
</dbReference>
<gene>
    <name evidence="3" type="primary">rfaF_12</name>
    <name evidence="3" type="ORF">GALL_171490</name>
</gene>
<reference evidence="3" key="1">
    <citation type="submission" date="2016-10" db="EMBL/GenBank/DDBJ databases">
        <title>Sequence of Gallionella enrichment culture.</title>
        <authorList>
            <person name="Poehlein A."/>
            <person name="Muehling M."/>
            <person name="Daniel R."/>
        </authorList>
    </citation>
    <scope>NUCLEOTIDE SEQUENCE</scope>
</reference>
<dbReference type="Gene3D" id="3.40.50.2000">
    <property type="entry name" value="Glycogen Phosphorylase B"/>
    <property type="match status" value="2"/>
</dbReference>
<comment type="caution">
    <text evidence="3">The sequence shown here is derived from an EMBL/GenBank/DDBJ whole genome shotgun (WGS) entry which is preliminary data.</text>
</comment>
<dbReference type="InterPro" id="IPR051199">
    <property type="entry name" value="LPS_LOS_Heptosyltrfase"/>
</dbReference>
<evidence type="ECO:0000256" key="1">
    <source>
        <dbReference type="ARBA" id="ARBA00022676"/>
    </source>
</evidence>
<dbReference type="AlphaFoldDB" id="A0A1J5SGH0"/>
<dbReference type="InterPro" id="IPR002201">
    <property type="entry name" value="Glyco_trans_9"/>
</dbReference>
<proteinExistence type="predicted"/>
<keyword evidence="1" id="KW-0328">Glycosyltransferase</keyword>
<dbReference type="SUPFAM" id="SSF53756">
    <property type="entry name" value="UDP-Glycosyltransferase/glycogen phosphorylase"/>
    <property type="match status" value="1"/>
</dbReference>
<keyword evidence="2 3" id="KW-0808">Transferase</keyword>
<dbReference type="GO" id="GO:0009244">
    <property type="term" value="P:lipopolysaccharide core region biosynthetic process"/>
    <property type="evidence" value="ECO:0007669"/>
    <property type="project" value="TreeGrafter"/>
</dbReference>
<dbReference type="EC" id="2.-.-.-" evidence="3"/>
<protein>
    <submittedName>
        <fullName evidence="3">ADP-heptose--LPS heptosyltransferase 2</fullName>
        <ecNumber evidence="3">2.-.-.-</ecNumber>
    </submittedName>
</protein>
<dbReference type="CDD" id="cd03789">
    <property type="entry name" value="GT9_LPS_heptosyltransferase"/>
    <property type="match status" value="1"/>
</dbReference>
<accession>A0A1J5SGH0</accession>
<evidence type="ECO:0000256" key="2">
    <source>
        <dbReference type="ARBA" id="ARBA00022679"/>
    </source>
</evidence>
<sequence length="409" mass="45988">MKVDTMRAIDRWVGIPLCFLLTLLQLFTSRRGEGGKPRRILFLELSEMGSTILADPAMRKARQVFEAELFFVIFKRNAASLDFLRTVPEENVYTIREDSLLTLAADTLGFLAWCRRRRIDTVVDLELFSRFTALLTGMSGAANRVGFYRFHNEGLYRGELLTHRVAYNPHIHIAKNFVALINALACPVVETPYSKTFIPDEEITIPRIIAGERDSERMRATVREAFPAYDPDQHRIVLFNPNASELLPQRRWPQSHFVALANQVLTHWQDVVILITGAPDEDFQAEKLKGRTDHPRMVNFAGKVRLSELPTLYELASLMVTNDSGPGHFASVTDMPTIVLFGPETPALYAPLGNTEAITAHLACSPCVSASNHRKTACRDPLCMQAIPPERVFDSIRAVLDDGQLLQLG</sequence>